<keyword evidence="3" id="KW-0689">Ribosomal protein</keyword>
<keyword evidence="1 5" id="KW-0853">WD repeat</keyword>
<dbReference type="AlphaFoldDB" id="A0A836LKA6"/>
<feature type="region of interest" description="Disordered" evidence="6">
    <location>
        <begin position="69"/>
        <end position="104"/>
    </location>
</feature>
<feature type="region of interest" description="Disordered" evidence="6">
    <location>
        <begin position="350"/>
        <end position="390"/>
    </location>
</feature>
<dbReference type="GO" id="GO:1990904">
    <property type="term" value="C:ribonucleoprotein complex"/>
    <property type="evidence" value="ECO:0007669"/>
    <property type="project" value="UniProtKB-KW"/>
</dbReference>
<keyword evidence="8" id="KW-1185">Reference proteome</keyword>
<feature type="repeat" description="WD" evidence="5">
    <location>
        <begin position="402"/>
        <end position="443"/>
    </location>
</feature>
<feature type="region of interest" description="Disordered" evidence="6">
    <location>
        <begin position="172"/>
        <end position="218"/>
    </location>
</feature>
<feature type="compositionally biased region" description="Polar residues" evidence="6">
    <location>
        <begin position="81"/>
        <end position="98"/>
    </location>
</feature>
<dbReference type="GO" id="GO:0005840">
    <property type="term" value="C:ribosome"/>
    <property type="evidence" value="ECO:0007669"/>
    <property type="project" value="UniProtKB-KW"/>
</dbReference>
<feature type="repeat" description="WD" evidence="5">
    <location>
        <begin position="656"/>
        <end position="690"/>
    </location>
</feature>
<dbReference type="InterPro" id="IPR001680">
    <property type="entry name" value="WD40_rpt"/>
</dbReference>
<evidence type="ECO:0000256" key="5">
    <source>
        <dbReference type="PROSITE-ProRule" id="PRU00221"/>
    </source>
</evidence>
<evidence type="ECO:0000256" key="2">
    <source>
        <dbReference type="ARBA" id="ARBA00022737"/>
    </source>
</evidence>
<dbReference type="InterPro" id="IPR036322">
    <property type="entry name" value="WD40_repeat_dom_sf"/>
</dbReference>
<dbReference type="PANTHER" id="PTHR19848">
    <property type="entry name" value="WD40 REPEAT PROTEIN"/>
    <property type="match status" value="1"/>
</dbReference>
<dbReference type="SMART" id="SM00320">
    <property type="entry name" value="WD40"/>
    <property type="match status" value="7"/>
</dbReference>
<dbReference type="Pfam" id="PF00400">
    <property type="entry name" value="WD40"/>
    <property type="match status" value="7"/>
</dbReference>
<dbReference type="PANTHER" id="PTHR19848:SF8">
    <property type="entry name" value="F-BOX AND WD REPEAT DOMAIN CONTAINING 7"/>
    <property type="match status" value="1"/>
</dbReference>
<dbReference type="PROSITE" id="PS50082">
    <property type="entry name" value="WD_REPEATS_2"/>
    <property type="match status" value="7"/>
</dbReference>
<protein>
    <recommendedName>
        <fullName evidence="9">Guanine nucleotide-binding protein subunit beta-like protein</fullName>
    </recommendedName>
</protein>
<dbReference type="Proteomes" id="UP000674318">
    <property type="component" value="Chromosome 6"/>
</dbReference>
<feature type="repeat" description="WD" evidence="5">
    <location>
        <begin position="444"/>
        <end position="485"/>
    </location>
</feature>
<keyword evidence="2" id="KW-0677">Repeat</keyword>
<accession>A0A836LKA6</accession>
<feature type="compositionally biased region" description="Polar residues" evidence="6">
    <location>
        <begin position="369"/>
        <end position="383"/>
    </location>
</feature>
<dbReference type="RefSeq" id="XP_067759455.1">
    <property type="nucleotide sequence ID" value="XM_067903017.1"/>
</dbReference>
<dbReference type="InterPro" id="IPR020472">
    <property type="entry name" value="WD40_PAC1"/>
</dbReference>
<proteinExistence type="predicted"/>
<evidence type="ECO:0000256" key="3">
    <source>
        <dbReference type="ARBA" id="ARBA00022980"/>
    </source>
</evidence>
<feature type="repeat" description="WD" evidence="5">
    <location>
        <begin position="614"/>
        <end position="655"/>
    </location>
</feature>
<dbReference type="PROSITE" id="PS50294">
    <property type="entry name" value="WD_REPEATS_REGION"/>
    <property type="match status" value="7"/>
</dbReference>
<keyword evidence="4" id="KW-0687">Ribonucleoprotein</keyword>
<dbReference type="Gene3D" id="2.130.10.10">
    <property type="entry name" value="YVTN repeat-like/Quinoprotein amine dehydrogenase"/>
    <property type="match status" value="2"/>
</dbReference>
<gene>
    <name evidence="7" type="ORF">JKF63_07074</name>
</gene>
<feature type="compositionally biased region" description="Polar residues" evidence="6">
    <location>
        <begin position="203"/>
        <end position="216"/>
    </location>
</feature>
<feature type="repeat" description="WD" evidence="5">
    <location>
        <begin position="572"/>
        <end position="613"/>
    </location>
</feature>
<dbReference type="PROSITE" id="PS00678">
    <property type="entry name" value="WD_REPEATS_1"/>
    <property type="match status" value="2"/>
</dbReference>
<name>A0A836LKA6_9TRYP</name>
<reference evidence="7 8" key="1">
    <citation type="submission" date="2021-02" db="EMBL/GenBank/DDBJ databases">
        <title>Porcisia hertigi Genome sequencing and assembly.</title>
        <authorList>
            <person name="Almutairi H."/>
            <person name="Gatherer D."/>
        </authorList>
    </citation>
    <scope>NUCLEOTIDE SEQUENCE [LARGE SCALE GENOMIC DNA]</scope>
    <source>
        <strain evidence="7 8">C119</strain>
    </source>
</reference>
<dbReference type="SUPFAM" id="SSF50978">
    <property type="entry name" value="WD40 repeat-like"/>
    <property type="match status" value="1"/>
</dbReference>
<dbReference type="KEGG" id="phet:94293094"/>
<dbReference type="EMBL" id="JAFJZO010000006">
    <property type="protein sequence ID" value="KAG5511134.1"/>
    <property type="molecule type" value="Genomic_DNA"/>
</dbReference>
<dbReference type="InterPro" id="IPR019775">
    <property type="entry name" value="WD40_repeat_CS"/>
</dbReference>
<evidence type="ECO:0000256" key="6">
    <source>
        <dbReference type="SAM" id="MobiDB-lite"/>
    </source>
</evidence>
<evidence type="ECO:0000313" key="8">
    <source>
        <dbReference type="Proteomes" id="UP000674318"/>
    </source>
</evidence>
<evidence type="ECO:0000313" key="7">
    <source>
        <dbReference type="EMBL" id="KAG5511134.1"/>
    </source>
</evidence>
<evidence type="ECO:0008006" key="9">
    <source>
        <dbReference type="Google" id="ProtNLM"/>
    </source>
</evidence>
<comment type="caution">
    <text evidence="7">The sequence shown here is derived from an EMBL/GenBank/DDBJ whole genome shotgun (WGS) entry which is preliminary data.</text>
</comment>
<sequence>MAKQKLSFKVTGKNISYEGHPDRRPKDLMDILAKMGVAEDAVLPTFRFNIENHNDYSDEQVMAMYGEAKAARKEKQARGKSGTTSVESPVTHPVPQSSKVEEPEKPQKIFLNYRGKQLSYEGLPSGKRNAVLQLLSKQKELTPEIAVETYRTNLPGESATEKDIWEMVTSIKERKKAKSQPRSSDNEGPSNNNATLPPPTTTRRCYSESSNTNSTYGAVDDLVGMSEKERNDLNDFIRQVLEQPAPDVAALLREEPRPRNEADENAELALTARTSGKIPVYLQEGNTSGTKLIYATATMTFDEFYSIVEKKFGRKKVLSFYEGDDVIELDDDDVLAMYLEMVMQGDPKKTRLICSNPDTREKGSDDQLTDSQMQSAGGTQSTAARAKPFSNGELTVTEERTFSGHSLAVYSCSFSPRGDLFVTASRDRSVRVWNTRTGSCTVMKGGHNGFVLCCDFSPKGNRVVSSSDDRTIKIWNTTSFNKVATLKGHEDKVYCVKYSPSGEFIVSASCDHTLRVWNSEAASKLVTLRGHTLPVFSCAFSNTDNGKYVVSGSDDRVVKIWDWSSGKEVKSLIGHIGTVWTVAFSHSDTYIVSGSMDYELILWDVASGTRLRSMEGHNTSVHHAIFSEDDKYIFSCARDWSVMVWRTEDAQHVETITGHLSTVYHMDIKHDKLLTSSLDDKLKLWSIKRN</sequence>
<dbReference type="PRINTS" id="PR00320">
    <property type="entry name" value="GPROTEINBRPT"/>
</dbReference>
<feature type="repeat" description="WD" evidence="5">
    <location>
        <begin position="528"/>
        <end position="571"/>
    </location>
</feature>
<feature type="repeat" description="WD" evidence="5">
    <location>
        <begin position="486"/>
        <end position="527"/>
    </location>
</feature>
<evidence type="ECO:0000256" key="1">
    <source>
        <dbReference type="ARBA" id="ARBA00022574"/>
    </source>
</evidence>
<dbReference type="OrthoDB" id="674604at2759"/>
<dbReference type="InterPro" id="IPR015943">
    <property type="entry name" value="WD40/YVTN_repeat-like_dom_sf"/>
</dbReference>
<organism evidence="7 8">
    <name type="scientific">Porcisia hertigi</name>
    <dbReference type="NCBI Taxonomy" id="2761500"/>
    <lineage>
        <taxon>Eukaryota</taxon>
        <taxon>Discoba</taxon>
        <taxon>Euglenozoa</taxon>
        <taxon>Kinetoplastea</taxon>
        <taxon>Metakinetoplastina</taxon>
        <taxon>Trypanosomatida</taxon>
        <taxon>Trypanosomatidae</taxon>
        <taxon>Leishmaniinae</taxon>
        <taxon>Porcisia</taxon>
    </lineage>
</organism>
<dbReference type="GeneID" id="94293094"/>
<dbReference type="CDD" id="cd00200">
    <property type="entry name" value="WD40"/>
    <property type="match status" value="1"/>
</dbReference>
<evidence type="ECO:0000256" key="4">
    <source>
        <dbReference type="ARBA" id="ARBA00023274"/>
    </source>
</evidence>